<accession>A0A1I2E596</accession>
<dbReference type="AlphaFoldDB" id="A0A1I2E596"/>
<protein>
    <submittedName>
        <fullName evidence="1">Uncharacterized protein</fullName>
    </submittedName>
</protein>
<organism evidence="1 2">
    <name type="scientific">Spirosoma endophyticum</name>
    <dbReference type="NCBI Taxonomy" id="662367"/>
    <lineage>
        <taxon>Bacteria</taxon>
        <taxon>Pseudomonadati</taxon>
        <taxon>Bacteroidota</taxon>
        <taxon>Cytophagia</taxon>
        <taxon>Cytophagales</taxon>
        <taxon>Cytophagaceae</taxon>
        <taxon>Spirosoma</taxon>
    </lineage>
</organism>
<sequence>MVSGTVDDVEKDSSEYYRGTKETIMIRLKSSRRKDFLCSENTTLNGKYVKTDIYSIDNFTFEIPKVYLQTLLKIFW</sequence>
<name>A0A1I2E596_9BACT</name>
<keyword evidence="2" id="KW-1185">Reference proteome</keyword>
<gene>
    <name evidence="1" type="ORF">SAMN05216167_12111</name>
</gene>
<reference evidence="1 2" key="1">
    <citation type="submission" date="2016-10" db="EMBL/GenBank/DDBJ databases">
        <authorList>
            <person name="de Groot N.N."/>
        </authorList>
    </citation>
    <scope>NUCLEOTIDE SEQUENCE [LARGE SCALE GENOMIC DNA]</scope>
    <source>
        <strain evidence="1 2">DSM 26130</strain>
    </source>
</reference>
<dbReference type="Proteomes" id="UP000198598">
    <property type="component" value="Unassembled WGS sequence"/>
</dbReference>
<evidence type="ECO:0000313" key="1">
    <source>
        <dbReference type="EMBL" id="SFE87430.1"/>
    </source>
</evidence>
<evidence type="ECO:0000313" key="2">
    <source>
        <dbReference type="Proteomes" id="UP000198598"/>
    </source>
</evidence>
<dbReference type="EMBL" id="FOLQ01000021">
    <property type="protein sequence ID" value="SFE87430.1"/>
    <property type="molecule type" value="Genomic_DNA"/>
</dbReference>
<proteinExistence type="predicted"/>